<reference evidence="2 3" key="1">
    <citation type="submission" date="2017-02" db="EMBL/GenBank/DDBJ databases">
        <authorList>
            <person name="Varghese N."/>
            <person name="Submissions S."/>
        </authorList>
    </citation>
    <scope>NUCLEOTIDE SEQUENCE [LARGE SCALE GENOMIC DNA]</scope>
    <source>
        <strain evidence="2 3">VKM Ac-1787</strain>
    </source>
</reference>
<feature type="transmembrane region" description="Helical" evidence="1">
    <location>
        <begin position="24"/>
        <end position="46"/>
    </location>
</feature>
<keyword evidence="1" id="KW-0812">Transmembrane</keyword>
<dbReference type="RefSeq" id="WP_124769241.1">
    <property type="nucleotide sequence ID" value="NZ_FUZO01000001.1"/>
</dbReference>
<protein>
    <recommendedName>
        <fullName evidence="4">FtsX extracellular domain-containing protein</fullName>
    </recommendedName>
</protein>
<keyword evidence="1" id="KW-1133">Transmembrane helix</keyword>
<evidence type="ECO:0008006" key="4">
    <source>
        <dbReference type="Google" id="ProtNLM"/>
    </source>
</evidence>
<dbReference type="EMBL" id="FUZO01000001">
    <property type="protein sequence ID" value="SKC57094.1"/>
    <property type="molecule type" value="Genomic_DNA"/>
</dbReference>
<accession>A0ABY1LLU1</accession>
<comment type="caution">
    <text evidence="2">The sequence shown here is derived from an EMBL/GenBank/DDBJ whole genome shotgun (WGS) entry which is preliminary data.</text>
</comment>
<evidence type="ECO:0000256" key="1">
    <source>
        <dbReference type="SAM" id="Phobius"/>
    </source>
</evidence>
<evidence type="ECO:0000313" key="3">
    <source>
        <dbReference type="Proteomes" id="UP000190827"/>
    </source>
</evidence>
<sequence length="144" mass="15470">MTIDDLLAESDDGWSRKPRTVRQVLGTLGVAIGCMAGFVVLVVALLGSFQGSYSSFLEGDVSVCGYAGVDSVCQQELREQVRTTMHIPLAEDVRVEKLRRYGFPDPIYQARLSFPSAADARAAGYTVLEVRPSGSAIVVVKANG</sequence>
<proteinExistence type="predicted"/>
<name>A0ABY1LLU1_9MICO</name>
<keyword evidence="3" id="KW-1185">Reference proteome</keyword>
<organism evidence="2 3">
    <name type="scientific">Plantibacter cousiniae</name>
    <name type="common">nom. nud.</name>
    <dbReference type="NCBI Taxonomy" id="199709"/>
    <lineage>
        <taxon>Bacteria</taxon>
        <taxon>Bacillati</taxon>
        <taxon>Actinomycetota</taxon>
        <taxon>Actinomycetes</taxon>
        <taxon>Micrococcales</taxon>
        <taxon>Microbacteriaceae</taxon>
        <taxon>Plantibacter</taxon>
    </lineage>
</organism>
<gene>
    <name evidence="2" type="ORF">SAMN06295973_2108</name>
</gene>
<evidence type="ECO:0000313" key="2">
    <source>
        <dbReference type="EMBL" id="SKC57094.1"/>
    </source>
</evidence>
<dbReference type="Proteomes" id="UP000190827">
    <property type="component" value="Unassembled WGS sequence"/>
</dbReference>
<keyword evidence="1" id="KW-0472">Membrane</keyword>